<reference evidence="4" key="1">
    <citation type="journal article" date="2014" name="Proc. Natl. Acad. Sci. U.S.A.">
        <title>Extensive sampling of basidiomycete genomes demonstrates inadequacy of the white-rot/brown-rot paradigm for wood decay fungi.</title>
        <authorList>
            <person name="Riley R."/>
            <person name="Salamov A.A."/>
            <person name="Brown D.W."/>
            <person name="Nagy L.G."/>
            <person name="Floudas D."/>
            <person name="Held B.W."/>
            <person name="Levasseur A."/>
            <person name="Lombard V."/>
            <person name="Morin E."/>
            <person name="Otillar R."/>
            <person name="Lindquist E.A."/>
            <person name="Sun H."/>
            <person name="LaButti K.M."/>
            <person name="Schmutz J."/>
            <person name="Jabbour D."/>
            <person name="Luo H."/>
            <person name="Baker S.E."/>
            <person name="Pisabarro A.G."/>
            <person name="Walton J.D."/>
            <person name="Blanchette R.A."/>
            <person name="Henrissat B."/>
            <person name="Martin F."/>
            <person name="Cullen D."/>
            <person name="Hibbett D.S."/>
            <person name="Grigoriev I.V."/>
        </authorList>
    </citation>
    <scope>NUCLEOTIDE SEQUENCE [LARGE SCALE GENOMIC DNA]</scope>
    <source>
        <strain evidence="4">FD-172 SS1</strain>
    </source>
</reference>
<dbReference type="Pfam" id="PF04113">
    <property type="entry name" value="Gpi16"/>
    <property type="match status" value="2"/>
</dbReference>
<dbReference type="HOGENOM" id="CLU_021459_2_0_1"/>
<evidence type="ECO:0000313" key="4">
    <source>
        <dbReference type="Proteomes" id="UP000027195"/>
    </source>
</evidence>
<feature type="signal peptide" evidence="2">
    <location>
        <begin position="1"/>
        <end position="25"/>
    </location>
</feature>
<keyword evidence="1" id="KW-0812">Transmembrane</keyword>
<dbReference type="GO" id="GO:0016255">
    <property type="term" value="P:attachment of GPI anchor to protein"/>
    <property type="evidence" value="ECO:0007669"/>
    <property type="project" value="InterPro"/>
</dbReference>
<dbReference type="EMBL" id="KL198058">
    <property type="protein sequence ID" value="KDQ11455.1"/>
    <property type="molecule type" value="Genomic_DNA"/>
</dbReference>
<keyword evidence="1" id="KW-0472">Membrane</keyword>
<dbReference type="PANTHER" id="PTHR12959">
    <property type="entry name" value="GPI TRANSAMIDASE COMPONENT PIG-T-RELATED"/>
    <property type="match status" value="1"/>
</dbReference>
<evidence type="ECO:0008006" key="5">
    <source>
        <dbReference type="Google" id="ProtNLM"/>
    </source>
</evidence>
<keyword evidence="2" id="KW-0732">Signal</keyword>
<keyword evidence="4" id="KW-1185">Reference proteome</keyword>
<evidence type="ECO:0000256" key="1">
    <source>
        <dbReference type="SAM" id="Phobius"/>
    </source>
</evidence>
<dbReference type="PANTHER" id="PTHR12959:SF11">
    <property type="entry name" value="GPI TRANSAMIDASE COMPONENT PIG-T"/>
    <property type="match status" value="1"/>
</dbReference>
<keyword evidence="1" id="KW-1133">Transmembrane helix</keyword>
<proteinExistence type="predicted"/>
<protein>
    <recommendedName>
        <fullName evidence="5">GPI transamidase component PIG-T</fullName>
    </recommendedName>
</protein>
<dbReference type="GO" id="GO:0042765">
    <property type="term" value="C:GPI-anchor transamidase complex"/>
    <property type="evidence" value="ECO:0007669"/>
    <property type="project" value="InterPro"/>
</dbReference>
<evidence type="ECO:0000256" key="2">
    <source>
        <dbReference type="SAM" id="SignalP"/>
    </source>
</evidence>
<dbReference type="Proteomes" id="UP000027195">
    <property type="component" value="Unassembled WGS sequence"/>
</dbReference>
<dbReference type="InterPro" id="IPR007245">
    <property type="entry name" value="PIG-T"/>
</dbReference>
<name>A0A067M9S8_BOTB1</name>
<gene>
    <name evidence="3" type="ORF">BOTBODRAFT_67994</name>
</gene>
<dbReference type="AlphaFoldDB" id="A0A067M9S8"/>
<feature type="transmembrane region" description="Helical" evidence="1">
    <location>
        <begin position="509"/>
        <end position="530"/>
    </location>
</feature>
<dbReference type="OrthoDB" id="331263at2759"/>
<sequence>MVAVEWCFRLTSVALLHGLLRAASAAPVLEEEFYENLKLTPLPDGRLLTRFDFKTLLRDAAPRAPHTLAEEDEPQHYNLFPLALGQLLREHAVTELHLTLNAGQWNYAAWGQPEDSGVATGAELWAWMGESRAISVKDRWKGITNGLAGLFCATLGGLDVRRTVSPSVAFQPEGDIPSSTPHHLLYAPLPSESVCTENLTPFLKLLPCKSRSGVASLLNPHRLFDADWHGMGVHVTWEEGLGVMVRMNFVAVYNPTRLMGLQNKRDWSFRLLFDRSITRACPVATRSAIHVALPSEGNFRLEPTAHSNLGNIAIFDVSKVQEPLELSMKWPDESEFDHTSFAPSLSPPLTVRRVLTGAGQSQGALAVSLSNTNTETMRVAWVETMPWFIKFYLHTLEATIKGERRNDLVKLVTYAPTSSSSQAPTLLESHVTIPGNTTLRLTIDLEKSFISYTQHPPAAQRGWDLPGGIIAFTSHSSHRGEKEKELREQRIYTPILLVDLPTPDFSMPYNVIIMTSTLVTLLFGTIFNMLTRKFVWIKLHE</sequence>
<dbReference type="InParanoid" id="A0A067M9S8"/>
<feature type="chain" id="PRO_5001641113" description="GPI transamidase component PIG-T" evidence="2">
    <location>
        <begin position="26"/>
        <end position="541"/>
    </location>
</feature>
<dbReference type="STRING" id="930990.A0A067M9S8"/>
<evidence type="ECO:0000313" key="3">
    <source>
        <dbReference type="EMBL" id="KDQ11455.1"/>
    </source>
</evidence>
<accession>A0A067M9S8</accession>
<dbReference type="FunCoup" id="A0A067M9S8">
    <property type="interactions" value="264"/>
</dbReference>
<organism evidence="3 4">
    <name type="scientific">Botryobasidium botryosum (strain FD-172 SS1)</name>
    <dbReference type="NCBI Taxonomy" id="930990"/>
    <lineage>
        <taxon>Eukaryota</taxon>
        <taxon>Fungi</taxon>
        <taxon>Dikarya</taxon>
        <taxon>Basidiomycota</taxon>
        <taxon>Agaricomycotina</taxon>
        <taxon>Agaricomycetes</taxon>
        <taxon>Cantharellales</taxon>
        <taxon>Botryobasidiaceae</taxon>
        <taxon>Botryobasidium</taxon>
    </lineage>
</organism>